<name>A0A964UPW5_9ACTN</name>
<dbReference type="PANTHER" id="PTHR35526">
    <property type="entry name" value="ANTI-SIGMA-F FACTOR RSBW-RELATED"/>
    <property type="match status" value="1"/>
</dbReference>
<protein>
    <submittedName>
        <fullName evidence="3">ATP-binding protein</fullName>
    </submittedName>
</protein>
<organism evidence="3 4">
    <name type="scientific">Streptomyces boluensis</name>
    <dbReference type="NCBI Taxonomy" id="1775135"/>
    <lineage>
        <taxon>Bacteria</taxon>
        <taxon>Bacillati</taxon>
        <taxon>Actinomycetota</taxon>
        <taxon>Actinomycetes</taxon>
        <taxon>Kitasatosporales</taxon>
        <taxon>Streptomycetaceae</taxon>
        <taxon>Streptomyces</taxon>
    </lineage>
</organism>
<reference evidence="3" key="1">
    <citation type="submission" date="2020-01" db="EMBL/GenBank/DDBJ databases">
        <title>Whole-genome analyses of novel actinobacteria.</title>
        <authorList>
            <person name="Sahin N."/>
        </authorList>
    </citation>
    <scope>NUCLEOTIDE SEQUENCE</scope>
    <source>
        <strain evidence="3">YC537</strain>
    </source>
</reference>
<dbReference type="InterPro" id="IPR036890">
    <property type="entry name" value="HATPase_C_sf"/>
</dbReference>
<dbReference type="CDD" id="cd16936">
    <property type="entry name" value="HATPase_RsbW-like"/>
    <property type="match status" value="1"/>
</dbReference>
<dbReference type="AlphaFoldDB" id="A0A964UPW5"/>
<accession>A0A964UPW5</accession>
<keyword evidence="3" id="KW-0067">ATP-binding</keyword>
<dbReference type="RefSeq" id="WP_161698943.1">
    <property type="nucleotide sequence ID" value="NZ_JAAAHS010000128.1"/>
</dbReference>
<keyword evidence="1" id="KW-0723">Serine/threonine-protein kinase</keyword>
<dbReference type="GO" id="GO:0004674">
    <property type="term" value="F:protein serine/threonine kinase activity"/>
    <property type="evidence" value="ECO:0007669"/>
    <property type="project" value="UniProtKB-KW"/>
</dbReference>
<keyword evidence="1" id="KW-0418">Kinase</keyword>
<dbReference type="GO" id="GO:0005524">
    <property type="term" value="F:ATP binding"/>
    <property type="evidence" value="ECO:0007669"/>
    <property type="project" value="UniProtKB-KW"/>
</dbReference>
<dbReference type="EMBL" id="JAAAHS010000128">
    <property type="protein sequence ID" value="NBE53238.1"/>
    <property type="molecule type" value="Genomic_DNA"/>
</dbReference>
<evidence type="ECO:0000313" key="3">
    <source>
        <dbReference type="EMBL" id="NBE53238.1"/>
    </source>
</evidence>
<keyword evidence="4" id="KW-1185">Reference proteome</keyword>
<sequence length="135" mass="14542">MRAPRRTARVEYHLPRKPCSASGARQLTRMFLRRDGRRGHGPDDAGSALLVVSELVTNATRHGQGCCRLRLSVDARDQLVVEVHDSGRGHPRLRPHSPSAEGGRGIALVEALSSRLLVVPDGDGGKTVRAVLAGK</sequence>
<evidence type="ECO:0000256" key="1">
    <source>
        <dbReference type="ARBA" id="ARBA00022527"/>
    </source>
</evidence>
<evidence type="ECO:0000313" key="4">
    <source>
        <dbReference type="Proteomes" id="UP000598297"/>
    </source>
</evidence>
<dbReference type="InterPro" id="IPR003594">
    <property type="entry name" value="HATPase_dom"/>
</dbReference>
<dbReference type="Pfam" id="PF13581">
    <property type="entry name" value="HATPase_c_2"/>
    <property type="match status" value="1"/>
</dbReference>
<dbReference type="PANTHER" id="PTHR35526:SF3">
    <property type="entry name" value="ANTI-SIGMA-F FACTOR RSBW"/>
    <property type="match status" value="1"/>
</dbReference>
<evidence type="ECO:0000259" key="2">
    <source>
        <dbReference type="Pfam" id="PF13581"/>
    </source>
</evidence>
<gene>
    <name evidence="3" type="ORF">GUY60_17795</name>
</gene>
<feature type="domain" description="Histidine kinase/HSP90-like ATPase" evidence="2">
    <location>
        <begin position="25"/>
        <end position="131"/>
    </location>
</feature>
<keyword evidence="3" id="KW-0547">Nucleotide-binding</keyword>
<dbReference type="SUPFAM" id="SSF55874">
    <property type="entry name" value="ATPase domain of HSP90 chaperone/DNA topoisomerase II/histidine kinase"/>
    <property type="match status" value="1"/>
</dbReference>
<proteinExistence type="predicted"/>
<comment type="caution">
    <text evidence="3">The sequence shown here is derived from an EMBL/GenBank/DDBJ whole genome shotgun (WGS) entry which is preliminary data.</text>
</comment>
<dbReference type="Gene3D" id="3.30.565.10">
    <property type="entry name" value="Histidine kinase-like ATPase, C-terminal domain"/>
    <property type="match status" value="1"/>
</dbReference>
<dbReference type="OrthoDB" id="5184679at2"/>
<dbReference type="Proteomes" id="UP000598297">
    <property type="component" value="Unassembled WGS sequence"/>
</dbReference>
<keyword evidence="1" id="KW-0808">Transferase</keyword>
<dbReference type="InterPro" id="IPR050267">
    <property type="entry name" value="Anti-sigma-factor_SerPK"/>
</dbReference>